<gene>
    <name evidence="3" type="ORF">ACFOPI_03460</name>
</gene>
<organism evidence="3 4">
    <name type="scientific">Hydrogenophaga luteola</name>
    <dbReference type="NCBI Taxonomy" id="1591122"/>
    <lineage>
        <taxon>Bacteria</taxon>
        <taxon>Pseudomonadati</taxon>
        <taxon>Pseudomonadota</taxon>
        <taxon>Betaproteobacteria</taxon>
        <taxon>Burkholderiales</taxon>
        <taxon>Comamonadaceae</taxon>
        <taxon>Hydrogenophaga</taxon>
    </lineage>
</organism>
<dbReference type="Gene3D" id="3.30.70.1060">
    <property type="entry name" value="Dimeric alpha+beta barrel"/>
    <property type="match status" value="1"/>
</dbReference>
<sequence length="108" mass="11117">MNPTSPTVFIVFLRFGPNRAQAGQWMAGHKQWIQDGMADGSFLMAGSLENAQGGLVIATGTDAAAIQARVAQDPFVLHGVVAADIHAVAPSVMKQGLSELLASSGGIA</sequence>
<feature type="domain" description="YCII-related" evidence="2">
    <location>
        <begin position="15"/>
        <end position="82"/>
    </location>
</feature>
<dbReference type="EMBL" id="JBHRXX010000001">
    <property type="protein sequence ID" value="MFC3682635.1"/>
    <property type="molecule type" value="Genomic_DNA"/>
</dbReference>
<dbReference type="PANTHER" id="PTHR37828:SF1">
    <property type="entry name" value="YCII-RELATED DOMAIN-CONTAINING PROTEIN"/>
    <property type="match status" value="1"/>
</dbReference>
<protein>
    <submittedName>
        <fullName evidence="3">YciI family protein</fullName>
    </submittedName>
</protein>
<dbReference type="InterPro" id="IPR011008">
    <property type="entry name" value="Dimeric_a/b-barrel"/>
</dbReference>
<dbReference type="RefSeq" id="WP_382170790.1">
    <property type="nucleotide sequence ID" value="NZ_JBHRXX010000001.1"/>
</dbReference>
<dbReference type="Proteomes" id="UP001595729">
    <property type="component" value="Unassembled WGS sequence"/>
</dbReference>
<comment type="caution">
    <text evidence="3">The sequence shown here is derived from an EMBL/GenBank/DDBJ whole genome shotgun (WGS) entry which is preliminary data.</text>
</comment>
<name>A0ABV7VYZ4_9BURK</name>
<proteinExistence type="inferred from homology"/>
<evidence type="ECO:0000313" key="3">
    <source>
        <dbReference type="EMBL" id="MFC3682635.1"/>
    </source>
</evidence>
<accession>A0ABV7VYZ4</accession>
<evidence type="ECO:0000313" key="4">
    <source>
        <dbReference type="Proteomes" id="UP001595729"/>
    </source>
</evidence>
<dbReference type="SUPFAM" id="SSF54909">
    <property type="entry name" value="Dimeric alpha+beta barrel"/>
    <property type="match status" value="1"/>
</dbReference>
<reference evidence="4" key="1">
    <citation type="journal article" date="2019" name="Int. J. Syst. Evol. Microbiol.">
        <title>The Global Catalogue of Microorganisms (GCM) 10K type strain sequencing project: providing services to taxonomists for standard genome sequencing and annotation.</title>
        <authorList>
            <consortium name="The Broad Institute Genomics Platform"/>
            <consortium name="The Broad Institute Genome Sequencing Center for Infectious Disease"/>
            <person name="Wu L."/>
            <person name="Ma J."/>
        </authorList>
    </citation>
    <scope>NUCLEOTIDE SEQUENCE [LARGE SCALE GENOMIC DNA]</scope>
    <source>
        <strain evidence="4">KCTC 42501</strain>
    </source>
</reference>
<dbReference type="Pfam" id="PF03795">
    <property type="entry name" value="YCII"/>
    <property type="match status" value="1"/>
</dbReference>
<comment type="similarity">
    <text evidence="1">Belongs to the YciI family.</text>
</comment>
<evidence type="ECO:0000259" key="2">
    <source>
        <dbReference type="Pfam" id="PF03795"/>
    </source>
</evidence>
<dbReference type="PANTHER" id="PTHR37828">
    <property type="entry name" value="GSR2449 PROTEIN"/>
    <property type="match status" value="1"/>
</dbReference>
<keyword evidence="4" id="KW-1185">Reference proteome</keyword>
<evidence type="ECO:0000256" key="1">
    <source>
        <dbReference type="ARBA" id="ARBA00007689"/>
    </source>
</evidence>
<dbReference type="InterPro" id="IPR005545">
    <property type="entry name" value="YCII"/>
</dbReference>